<dbReference type="GO" id="GO:0022857">
    <property type="term" value="F:transmembrane transporter activity"/>
    <property type="evidence" value="ECO:0007669"/>
    <property type="project" value="TreeGrafter"/>
</dbReference>
<keyword evidence="3 7" id="KW-0812">Transmembrane</keyword>
<feature type="transmembrane region" description="Helical" evidence="7">
    <location>
        <begin position="102"/>
        <end position="127"/>
    </location>
</feature>
<feature type="transmembrane region" description="Helical" evidence="7">
    <location>
        <begin position="418"/>
        <end position="440"/>
    </location>
</feature>
<feature type="domain" description="ABC3 transporter permease C-terminal" evidence="8">
    <location>
        <begin position="333"/>
        <end position="446"/>
    </location>
</feature>
<dbReference type="PANTHER" id="PTHR30572:SF4">
    <property type="entry name" value="ABC TRANSPORTER PERMEASE YTRF"/>
    <property type="match status" value="1"/>
</dbReference>
<evidence type="ECO:0000256" key="6">
    <source>
        <dbReference type="ARBA" id="ARBA00038076"/>
    </source>
</evidence>
<keyword evidence="10" id="KW-1185">Reference proteome</keyword>
<keyword evidence="4 7" id="KW-1133">Transmembrane helix</keyword>
<dbReference type="InterPro" id="IPR050250">
    <property type="entry name" value="Macrolide_Exporter_MacB"/>
</dbReference>
<accession>A0A2P8EFJ9</accession>
<feature type="transmembrane region" description="Helical" evidence="7">
    <location>
        <begin position="332"/>
        <end position="356"/>
    </location>
</feature>
<comment type="subcellular location">
    <subcellularLocation>
        <location evidence="1">Cell membrane</location>
        <topology evidence="1">Multi-pass membrane protein</topology>
    </subcellularLocation>
</comment>
<feature type="domain" description="ABC3 transporter permease C-terminal" evidence="8">
    <location>
        <begin position="66"/>
        <end position="179"/>
    </location>
</feature>
<dbReference type="InterPro" id="IPR003838">
    <property type="entry name" value="ABC3_permease_C"/>
</dbReference>
<dbReference type="Pfam" id="PF02687">
    <property type="entry name" value="FtsX"/>
    <property type="match status" value="2"/>
</dbReference>
<evidence type="ECO:0000256" key="1">
    <source>
        <dbReference type="ARBA" id="ARBA00004651"/>
    </source>
</evidence>
<evidence type="ECO:0000256" key="3">
    <source>
        <dbReference type="ARBA" id="ARBA00022692"/>
    </source>
</evidence>
<evidence type="ECO:0000313" key="9">
    <source>
        <dbReference type="EMBL" id="PSL08242.1"/>
    </source>
</evidence>
<feature type="transmembrane region" description="Helical" evidence="7">
    <location>
        <begin position="236"/>
        <end position="263"/>
    </location>
</feature>
<reference evidence="9 10" key="1">
    <citation type="submission" date="2018-03" db="EMBL/GenBank/DDBJ databases">
        <title>Genomic Encyclopedia of Archaeal and Bacterial Type Strains, Phase II (KMG-II): from individual species to whole genera.</title>
        <authorList>
            <person name="Goeker M."/>
        </authorList>
    </citation>
    <scope>NUCLEOTIDE SEQUENCE [LARGE SCALE GENOMIC DNA]</scope>
    <source>
        <strain evidence="9 10">DSM 45211</strain>
    </source>
</reference>
<keyword evidence="5 7" id="KW-0472">Membrane</keyword>
<evidence type="ECO:0000256" key="2">
    <source>
        <dbReference type="ARBA" id="ARBA00022475"/>
    </source>
</evidence>
<protein>
    <submittedName>
        <fullName evidence="9">Putative ABC transport system permease protein</fullName>
    </submittedName>
</protein>
<dbReference type="EMBL" id="PYGE01000001">
    <property type="protein sequence ID" value="PSL08242.1"/>
    <property type="molecule type" value="Genomic_DNA"/>
</dbReference>
<feature type="transmembrane region" description="Helical" evidence="7">
    <location>
        <begin position="147"/>
        <end position="173"/>
    </location>
</feature>
<evidence type="ECO:0000259" key="8">
    <source>
        <dbReference type="Pfam" id="PF02687"/>
    </source>
</evidence>
<gene>
    <name evidence="9" type="ORF">CLV30_101212</name>
</gene>
<name>A0A2P8EFJ9_9ACTN</name>
<evidence type="ECO:0000313" key="10">
    <source>
        <dbReference type="Proteomes" id="UP000243528"/>
    </source>
</evidence>
<dbReference type="PANTHER" id="PTHR30572">
    <property type="entry name" value="MEMBRANE COMPONENT OF TRANSPORTER-RELATED"/>
    <property type="match status" value="1"/>
</dbReference>
<feature type="transmembrane region" description="Helical" evidence="7">
    <location>
        <begin position="284"/>
        <end position="304"/>
    </location>
</feature>
<evidence type="ECO:0000256" key="5">
    <source>
        <dbReference type="ARBA" id="ARBA00023136"/>
    </source>
</evidence>
<keyword evidence="2" id="KW-1003">Cell membrane</keyword>
<evidence type="ECO:0000256" key="7">
    <source>
        <dbReference type="SAM" id="Phobius"/>
    </source>
</evidence>
<dbReference type="Proteomes" id="UP000243528">
    <property type="component" value="Unassembled WGS sequence"/>
</dbReference>
<evidence type="ECO:0000256" key="4">
    <source>
        <dbReference type="ARBA" id="ARBA00022989"/>
    </source>
</evidence>
<dbReference type="GO" id="GO:0005886">
    <property type="term" value="C:plasma membrane"/>
    <property type="evidence" value="ECO:0007669"/>
    <property type="project" value="UniProtKB-SubCell"/>
</dbReference>
<proteinExistence type="inferred from homology"/>
<comment type="similarity">
    <text evidence="6">Belongs to the ABC-4 integral membrane protein family.</text>
</comment>
<feature type="transmembrane region" description="Helical" evidence="7">
    <location>
        <begin position="383"/>
        <end position="406"/>
    </location>
</feature>
<organism evidence="9 10">
    <name type="scientific">Haloactinopolyspora alba</name>
    <dbReference type="NCBI Taxonomy" id="648780"/>
    <lineage>
        <taxon>Bacteria</taxon>
        <taxon>Bacillati</taxon>
        <taxon>Actinomycetota</taxon>
        <taxon>Actinomycetes</taxon>
        <taxon>Jiangellales</taxon>
        <taxon>Jiangellaceae</taxon>
        <taxon>Haloactinopolyspora</taxon>
    </lineage>
</organism>
<feature type="transmembrane region" description="Helical" evidence="7">
    <location>
        <begin position="202"/>
        <end position="224"/>
    </location>
</feature>
<comment type="caution">
    <text evidence="9">The sequence shown here is derived from an EMBL/GenBank/DDBJ whole genome shotgun (WGS) entry which is preliminary data.</text>
</comment>
<dbReference type="AlphaFoldDB" id="A0A2P8EFJ9"/>
<feature type="transmembrane region" description="Helical" evidence="7">
    <location>
        <begin position="62"/>
        <end position="82"/>
    </location>
</feature>
<sequence length="454" mass="46553">MSMIALAVSSLRHRKSTFVATFLSLFLGGTIVMAFAAMFDTGTADGVDSTTSEALVTMASVVGGWGLIIVAFAVVSTLTMSVRQRSSEMALLKNVGATPGQVSRLIVGETLAVAFAAALLAVAPAALTGKILLEILQETGQAGEQVGYVFGPVALSVGFAVTVLGAATAATVAARRTSRMRARDAVAAAALEQSGMSRKRKIAAWVFIALGVDLGVVTATVFNGEGVDAMQTAGQASIWFAIGLALLSPALLRMVTNVVGALLSRLGAGGWMATQNMRQRVHQMGGALMPIILFTGIATGTLYMQSIENAAAPVANTVTTAEEAQTIETLNLVVVGMIALFAAVMVINTLVSATTYRRQEFGQQRLAGSTPQQVLRMVGAEGAVLASAGVLFGSIASIATVIPYSIARTDSVLPDVTVLLYVGIVSAAALLTLASSLGAARKTISTPAVEAVAV</sequence>